<dbReference type="InterPro" id="IPR011766">
    <property type="entry name" value="TPP_enzyme_TPP-bd"/>
</dbReference>
<reference evidence="3" key="1">
    <citation type="journal article" date="2019" name="Microbiol. Resour. Announc.">
        <title>Complete Genome Sequence of Halomonas olivaria, a Moderately Halophilic Bacterium Isolated from Olive Processing Effluents, Obtained by Nanopore Sequencing.</title>
        <authorList>
            <person name="Nagata S."/>
            <person name="Ii K.M."/>
            <person name="Tsukimi T."/>
            <person name="Miura M.C."/>
            <person name="Galipon J."/>
            <person name="Arakawa K."/>
        </authorList>
    </citation>
    <scope>NUCLEOTIDE SEQUENCE [LARGE SCALE GENOMIC DNA]</scope>
    <source>
        <strain evidence="3">TYRC17</strain>
    </source>
</reference>
<dbReference type="Proteomes" id="UP000289555">
    <property type="component" value="Chromosome"/>
</dbReference>
<proteinExistence type="predicted"/>
<feature type="domain" description="Thiamine pyrophosphate enzyme TPP-binding" evidence="1">
    <location>
        <begin position="10"/>
        <end position="59"/>
    </location>
</feature>
<dbReference type="Pfam" id="PF02775">
    <property type="entry name" value="TPP_enzyme_C"/>
    <property type="match status" value="1"/>
</dbReference>
<evidence type="ECO:0000259" key="1">
    <source>
        <dbReference type="Pfam" id="PF02775"/>
    </source>
</evidence>
<organism evidence="2 3">
    <name type="scientific">Vreelandella olivaria</name>
    <dbReference type="NCBI Taxonomy" id="390919"/>
    <lineage>
        <taxon>Bacteria</taxon>
        <taxon>Pseudomonadati</taxon>
        <taxon>Pseudomonadota</taxon>
        <taxon>Gammaproteobacteria</taxon>
        <taxon>Oceanospirillales</taxon>
        <taxon>Halomonadaceae</taxon>
        <taxon>Vreelandella</taxon>
    </lineage>
</organism>
<protein>
    <recommendedName>
        <fullName evidence="1">Thiamine pyrophosphate enzyme TPP-binding domain-containing protein</fullName>
    </recommendedName>
</protein>
<gene>
    <name evidence="2" type="ORF">HORIV_56980</name>
</gene>
<dbReference type="Gene3D" id="3.40.50.970">
    <property type="match status" value="1"/>
</dbReference>
<sequence length="91" mass="10284">MRAQDGDPKYEASQDLPAFSYAQYAELIGLKGIEVTDPEQIASAWDQAIANNCPTVLDFHTDPDIPPFLRIFLNSRRRPICLQCCTETLMH</sequence>
<keyword evidence="3" id="KW-1185">Reference proteome</keyword>
<evidence type="ECO:0000313" key="3">
    <source>
        <dbReference type="Proteomes" id="UP000289555"/>
    </source>
</evidence>
<name>A0ABM7GRF1_9GAMM</name>
<evidence type="ECO:0000313" key="2">
    <source>
        <dbReference type="EMBL" id="BBI53277.1"/>
    </source>
</evidence>
<accession>A0ABM7GRF1</accession>
<dbReference type="EMBL" id="AP019416">
    <property type="protein sequence ID" value="BBI53277.1"/>
    <property type="molecule type" value="Genomic_DNA"/>
</dbReference>
<dbReference type="SUPFAM" id="SSF52518">
    <property type="entry name" value="Thiamin diphosphate-binding fold (THDP-binding)"/>
    <property type="match status" value="1"/>
</dbReference>
<dbReference type="InterPro" id="IPR029061">
    <property type="entry name" value="THDP-binding"/>
</dbReference>